<dbReference type="Gene3D" id="6.10.140.1900">
    <property type="match status" value="1"/>
</dbReference>
<dbReference type="Gene3D" id="3.30.900.10">
    <property type="entry name" value="HORMA domain"/>
    <property type="match status" value="1"/>
</dbReference>
<feature type="compositionally biased region" description="Polar residues" evidence="4">
    <location>
        <begin position="349"/>
        <end position="362"/>
    </location>
</feature>
<dbReference type="InterPro" id="IPR018731">
    <property type="entry name" value="Atg13_N"/>
</dbReference>
<proteinExistence type="inferred from homology"/>
<feature type="compositionally biased region" description="Polar residues" evidence="4">
    <location>
        <begin position="567"/>
        <end position="583"/>
    </location>
</feature>
<feature type="region of interest" description="Disordered" evidence="4">
    <location>
        <begin position="731"/>
        <end position="762"/>
    </location>
</feature>
<gene>
    <name evidence="6" type="primary">ATG13_2</name>
    <name evidence="6" type="ORF">K7432_008629</name>
</gene>
<dbReference type="PANTHER" id="PTHR13430">
    <property type="match status" value="1"/>
</dbReference>
<feature type="compositionally biased region" description="Polar residues" evidence="4">
    <location>
        <begin position="292"/>
        <end position="314"/>
    </location>
</feature>
<dbReference type="EMBL" id="JASJQH010007363">
    <property type="protein sequence ID" value="KAK9710118.1"/>
    <property type="molecule type" value="Genomic_DNA"/>
</dbReference>
<feature type="compositionally biased region" description="Acidic residues" evidence="4">
    <location>
        <begin position="743"/>
        <end position="754"/>
    </location>
</feature>
<dbReference type="InterPro" id="IPR040182">
    <property type="entry name" value="ATG13"/>
</dbReference>
<evidence type="ECO:0000256" key="4">
    <source>
        <dbReference type="SAM" id="MobiDB-lite"/>
    </source>
</evidence>
<feature type="region of interest" description="Disordered" evidence="4">
    <location>
        <begin position="463"/>
        <end position="583"/>
    </location>
</feature>
<sequence>MNRTPLVTDSPPLSSAYTPSVASTSASLSARNQRCEQIAQNFYTKVTQILLQARILNTTPPTSASSKKVNKWFNLELEDYKTYKTELKYWRTTCLSTSPSPMILEIYLDASELNHRQILVINDELMQKVRVDIGNGSLSTHLKYIDKISKKQTILLESWQLFLMEPVNSSVVDLPIVYKKSIVFFRSLYTYVRQLPAYRLFRRLRKMKLNGLKLGYRLTTAPMTPDNEIGIDTPISETDSHGSASNHAFDPIDTPLGSFVLNVRYRSNCNFCVEDPEAVLSSRFTTTDKENFLTSSPNEIESQYQDHSYGSRQHGSLESRSYRISRTSSLRSSHGSARIPSTDDYVSKPISSTTPRAGSSFSPKEYDVRRFSQPPNLRPSPTLSSAGSRHHVRTRSLSSTGGKNSMDIYENESRSEFDNRVGASGTNQIPSNSLRRPVWNQASSIYSRSPSSRPSLSIISPFKSPSLSSSPASVHENSASPSLGSLRKRNSSTSLHQQYAHSSFSRTGATPPPPLARTSTTTTKLASSFGNRFSSDFSREEVRASPGLPRRHRTASLLSNDGLYDNTGRTSRPQSRASILTNQPDEEDVGDFVKLIDDRSPLKMFNSSQSADKETVNSGIANLSQYTLSRFHQLKQENSLLSESILEASAVLSSTRETVQSEHSVCGAVSVIDNKPLETKEAPPTTSEDTLDQQATRTNIKSSGSLSMPNSFVAQRIRAFDRTDASVLKPSKSMDTMRRGYFDDESDSESDESEEGKPSYRIDVDNQAFFNNMDSFCW</sequence>
<evidence type="ECO:0000313" key="7">
    <source>
        <dbReference type="Proteomes" id="UP001479436"/>
    </source>
</evidence>
<evidence type="ECO:0000256" key="1">
    <source>
        <dbReference type="ARBA" id="ARBA00005246"/>
    </source>
</evidence>
<feature type="domain" description="Autophagy-related protein 13 N-terminal" evidence="5">
    <location>
        <begin position="40"/>
        <end position="271"/>
    </location>
</feature>
<evidence type="ECO:0000313" key="6">
    <source>
        <dbReference type="EMBL" id="KAK9710118.1"/>
    </source>
</evidence>
<dbReference type="InterPro" id="IPR036570">
    <property type="entry name" value="HORMA_dom_sf"/>
</dbReference>
<evidence type="ECO:0000256" key="3">
    <source>
        <dbReference type="RuleBase" id="RU361214"/>
    </source>
</evidence>
<feature type="compositionally biased region" description="Polar residues" evidence="4">
    <location>
        <begin position="491"/>
        <end position="508"/>
    </location>
</feature>
<dbReference type="Proteomes" id="UP001479436">
    <property type="component" value="Unassembled WGS sequence"/>
</dbReference>
<comment type="caution">
    <text evidence="6">The sequence shown here is derived from an EMBL/GenBank/DDBJ whole genome shotgun (WGS) entry which is preliminary data.</text>
</comment>
<comment type="similarity">
    <text evidence="1 3">Belongs to the ATG13 family. Fungi subfamily.</text>
</comment>
<dbReference type="PANTHER" id="PTHR13430:SF4">
    <property type="entry name" value="AUTOPHAGY-RELATED PROTEIN 13"/>
    <property type="match status" value="1"/>
</dbReference>
<evidence type="ECO:0000259" key="5">
    <source>
        <dbReference type="Pfam" id="PF10033"/>
    </source>
</evidence>
<feature type="region of interest" description="Disordered" evidence="4">
    <location>
        <begin position="292"/>
        <end position="435"/>
    </location>
</feature>
<name>A0ABR2VYP0_9FUNG</name>
<evidence type="ECO:0000256" key="2">
    <source>
        <dbReference type="ARBA" id="ARBA00023006"/>
    </source>
</evidence>
<feature type="compositionally biased region" description="Polar residues" evidence="4">
    <location>
        <begin position="424"/>
        <end position="434"/>
    </location>
</feature>
<keyword evidence="2 3" id="KW-0072">Autophagy</keyword>
<feature type="compositionally biased region" description="Polar residues" evidence="4">
    <location>
        <begin position="517"/>
        <end position="536"/>
    </location>
</feature>
<feature type="compositionally biased region" description="Low complexity" evidence="4">
    <location>
        <begin position="463"/>
        <end position="473"/>
    </location>
</feature>
<feature type="compositionally biased region" description="Polar residues" evidence="4">
    <location>
        <begin position="373"/>
        <end position="387"/>
    </location>
</feature>
<dbReference type="Pfam" id="PF10033">
    <property type="entry name" value="ATG13"/>
    <property type="match status" value="1"/>
</dbReference>
<protein>
    <recommendedName>
        <fullName evidence="3">Autophagy-related protein 13</fullName>
    </recommendedName>
</protein>
<feature type="compositionally biased region" description="Low complexity" evidence="4">
    <location>
        <begin position="322"/>
        <end position="338"/>
    </location>
</feature>
<accession>A0ABR2VYP0</accession>
<organism evidence="6 7">
    <name type="scientific">Basidiobolus ranarum</name>
    <dbReference type="NCBI Taxonomy" id="34480"/>
    <lineage>
        <taxon>Eukaryota</taxon>
        <taxon>Fungi</taxon>
        <taxon>Fungi incertae sedis</taxon>
        <taxon>Zoopagomycota</taxon>
        <taxon>Entomophthoromycotina</taxon>
        <taxon>Basidiobolomycetes</taxon>
        <taxon>Basidiobolales</taxon>
        <taxon>Basidiobolaceae</taxon>
        <taxon>Basidiobolus</taxon>
    </lineage>
</organism>
<reference evidence="6 7" key="1">
    <citation type="submission" date="2023-04" db="EMBL/GenBank/DDBJ databases">
        <title>Genome of Basidiobolus ranarum AG-B5.</title>
        <authorList>
            <person name="Stajich J.E."/>
            <person name="Carter-House D."/>
            <person name="Gryganskyi A."/>
        </authorList>
    </citation>
    <scope>NUCLEOTIDE SEQUENCE [LARGE SCALE GENOMIC DNA]</scope>
    <source>
        <strain evidence="6 7">AG-B5</strain>
    </source>
</reference>
<keyword evidence="7" id="KW-1185">Reference proteome</keyword>